<evidence type="ECO:0000259" key="12">
    <source>
        <dbReference type="PROSITE" id="PS50929"/>
    </source>
</evidence>
<feature type="transmembrane region" description="Helical" evidence="10">
    <location>
        <begin position="746"/>
        <end position="770"/>
    </location>
</feature>
<protein>
    <submittedName>
        <fullName evidence="13">P-loop containing nucleoside triphosphate hydrolase protein</fullName>
    </submittedName>
</protein>
<dbReference type="Pfam" id="PF00005">
    <property type="entry name" value="ABC_tran"/>
    <property type="match status" value="2"/>
</dbReference>
<dbReference type="Gene3D" id="3.40.50.300">
    <property type="entry name" value="P-loop containing nucleotide triphosphate hydrolases"/>
    <property type="match status" value="2"/>
</dbReference>
<dbReference type="InterPro" id="IPR003593">
    <property type="entry name" value="AAA+_ATPase"/>
</dbReference>
<evidence type="ECO:0000256" key="7">
    <source>
        <dbReference type="ARBA" id="ARBA00022989"/>
    </source>
</evidence>
<name>A0A9P4MDD7_9PEZI</name>
<keyword evidence="13" id="KW-0378">Hydrolase</keyword>
<organism evidence="13 14">
    <name type="scientific">Rhizodiscina lignyota</name>
    <dbReference type="NCBI Taxonomy" id="1504668"/>
    <lineage>
        <taxon>Eukaryota</taxon>
        <taxon>Fungi</taxon>
        <taxon>Dikarya</taxon>
        <taxon>Ascomycota</taxon>
        <taxon>Pezizomycotina</taxon>
        <taxon>Dothideomycetes</taxon>
        <taxon>Pleosporomycetidae</taxon>
        <taxon>Aulographales</taxon>
        <taxon>Rhizodiscinaceae</taxon>
        <taxon>Rhizodiscina</taxon>
    </lineage>
</organism>
<evidence type="ECO:0000256" key="6">
    <source>
        <dbReference type="ARBA" id="ARBA00022840"/>
    </source>
</evidence>
<dbReference type="Proteomes" id="UP000799772">
    <property type="component" value="Unassembled WGS sequence"/>
</dbReference>
<accession>A0A9P4MDD7</accession>
<feature type="domain" description="ABC transmembrane type-1" evidence="12">
    <location>
        <begin position="49"/>
        <end position="339"/>
    </location>
</feature>
<evidence type="ECO:0000256" key="5">
    <source>
        <dbReference type="ARBA" id="ARBA00022741"/>
    </source>
</evidence>
<evidence type="ECO:0000256" key="1">
    <source>
        <dbReference type="ARBA" id="ARBA00004141"/>
    </source>
</evidence>
<dbReference type="FunFam" id="3.40.50.300:FF:000913">
    <property type="entry name" value="ABC multidrug transporter SitT"/>
    <property type="match status" value="1"/>
</dbReference>
<dbReference type="SUPFAM" id="SSF90123">
    <property type="entry name" value="ABC transporter transmembrane region"/>
    <property type="match status" value="2"/>
</dbReference>
<dbReference type="EMBL" id="ML978122">
    <property type="protein sequence ID" value="KAF2103362.1"/>
    <property type="molecule type" value="Genomic_DNA"/>
</dbReference>
<proteinExistence type="inferred from homology"/>
<dbReference type="InterPro" id="IPR017871">
    <property type="entry name" value="ABC_transporter-like_CS"/>
</dbReference>
<dbReference type="CDD" id="cd18578">
    <property type="entry name" value="ABC_6TM_Pgp_ABCB1_D2_like"/>
    <property type="match status" value="1"/>
</dbReference>
<reference evidence="13" key="1">
    <citation type="journal article" date="2020" name="Stud. Mycol.">
        <title>101 Dothideomycetes genomes: a test case for predicting lifestyles and emergence of pathogens.</title>
        <authorList>
            <person name="Haridas S."/>
            <person name="Albert R."/>
            <person name="Binder M."/>
            <person name="Bloem J."/>
            <person name="Labutti K."/>
            <person name="Salamov A."/>
            <person name="Andreopoulos B."/>
            <person name="Baker S."/>
            <person name="Barry K."/>
            <person name="Bills G."/>
            <person name="Bluhm B."/>
            <person name="Cannon C."/>
            <person name="Castanera R."/>
            <person name="Culley D."/>
            <person name="Daum C."/>
            <person name="Ezra D."/>
            <person name="Gonzalez J."/>
            <person name="Henrissat B."/>
            <person name="Kuo A."/>
            <person name="Liang C."/>
            <person name="Lipzen A."/>
            <person name="Lutzoni F."/>
            <person name="Magnuson J."/>
            <person name="Mondo S."/>
            <person name="Nolan M."/>
            <person name="Ohm R."/>
            <person name="Pangilinan J."/>
            <person name="Park H.-J."/>
            <person name="Ramirez L."/>
            <person name="Alfaro M."/>
            <person name="Sun H."/>
            <person name="Tritt A."/>
            <person name="Yoshinaga Y."/>
            <person name="Zwiers L.-H."/>
            <person name="Turgeon B."/>
            <person name="Goodwin S."/>
            <person name="Spatafora J."/>
            <person name="Crous P."/>
            <person name="Grigoriev I."/>
        </authorList>
    </citation>
    <scope>NUCLEOTIDE SEQUENCE</scope>
    <source>
        <strain evidence="13">CBS 133067</strain>
    </source>
</reference>
<feature type="compositionally biased region" description="Basic and acidic residues" evidence="9">
    <location>
        <begin position="626"/>
        <end position="641"/>
    </location>
</feature>
<dbReference type="SMART" id="SM00382">
    <property type="entry name" value="AAA"/>
    <property type="match status" value="2"/>
</dbReference>
<comment type="subcellular location">
    <subcellularLocation>
        <location evidence="1">Membrane</location>
        <topology evidence="1">Multi-pass membrane protein</topology>
    </subcellularLocation>
</comment>
<dbReference type="GO" id="GO:0015421">
    <property type="term" value="F:ABC-type oligopeptide transporter activity"/>
    <property type="evidence" value="ECO:0007669"/>
    <property type="project" value="TreeGrafter"/>
</dbReference>
<evidence type="ECO:0000259" key="11">
    <source>
        <dbReference type="PROSITE" id="PS50893"/>
    </source>
</evidence>
<dbReference type="InterPro" id="IPR003439">
    <property type="entry name" value="ABC_transporter-like_ATP-bd"/>
</dbReference>
<evidence type="ECO:0000256" key="4">
    <source>
        <dbReference type="ARBA" id="ARBA00022692"/>
    </source>
</evidence>
<feature type="domain" description="ABC transporter" evidence="11">
    <location>
        <begin position="1025"/>
        <end position="1261"/>
    </location>
</feature>
<dbReference type="GO" id="GO:0005524">
    <property type="term" value="F:ATP binding"/>
    <property type="evidence" value="ECO:0007669"/>
    <property type="project" value="UniProtKB-KW"/>
</dbReference>
<feature type="compositionally biased region" description="Polar residues" evidence="9">
    <location>
        <begin position="647"/>
        <end position="656"/>
    </location>
</feature>
<comment type="similarity">
    <text evidence="2">Belongs to the ABC transporter superfamily. ABCB family. Multidrug resistance exporter (TC 3.A.1.201) subfamily.</text>
</comment>
<dbReference type="PROSITE" id="PS00211">
    <property type="entry name" value="ABC_TRANSPORTER_1"/>
    <property type="match status" value="2"/>
</dbReference>
<dbReference type="PANTHER" id="PTHR43394:SF27">
    <property type="entry name" value="ATP-DEPENDENT TRANSLOCASE ABCB1-LIKE"/>
    <property type="match status" value="1"/>
</dbReference>
<dbReference type="InterPro" id="IPR039421">
    <property type="entry name" value="Type_1_exporter"/>
</dbReference>
<keyword evidence="7 10" id="KW-1133">Transmembrane helix</keyword>
<keyword evidence="3" id="KW-0813">Transport</keyword>
<keyword evidence="14" id="KW-1185">Reference proteome</keyword>
<keyword evidence="6" id="KW-0067">ATP-binding</keyword>
<dbReference type="SUPFAM" id="SSF52540">
    <property type="entry name" value="P-loop containing nucleoside triphosphate hydrolases"/>
    <property type="match status" value="2"/>
</dbReference>
<dbReference type="GO" id="GO:0016887">
    <property type="term" value="F:ATP hydrolysis activity"/>
    <property type="evidence" value="ECO:0007669"/>
    <property type="project" value="InterPro"/>
</dbReference>
<evidence type="ECO:0000256" key="2">
    <source>
        <dbReference type="ARBA" id="ARBA00007577"/>
    </source>
</evidence>
<feature type="transmembrane region" description="Helical" evidence="10">
    <location>
        <begin position="700"/>
        <end position="726"/>
    </location>
</feature>
<feature type="transmembrane region" description="Helical" evidence="10">
    <location>
        <begin position="930"/>
        <end position="950"/>
    </location>
</feature>
<feature type="domain" description="ABC transmembrane type-1" evidence="12">
    <location>
        <begin position="702"/>
        <end position="990"/>
    </location>
</feature>
<feature type="transmembrane region" description="Helical" evidence="10">
    <location>
        <begin position="816"/>
        <end position="842"/>
    </location>
</feature>
<keyword evidence="4 10" id="KW-0812">Transmembrane</keyword>
<evidence type="ECO:0000256" key="3">
    <source>
        <dbReference type="ARBA" id="ARBA00022448"/>
    </source>
</evidence>
<sequence length="1269" mass="138346">MPESKKNEFEDVPTVEREVIEKQIASPSTKVSYLTLYRYATKLDLLGLLLAMTLAAAGGAILPGLTILFGSLTSSFRDFTVGTSSISEARNEINRYSLYLFYLAIGEFFAIFLSTALFTSIGEHITIRTRENYLKAILRQNIAYFENVGAGEVSTRISSDINLIQDGISEKVAMIISAIAAFVAALIISFYKSWKLSLIVLSTTIAIVLAIGVGGKLTIKFKSTALKTEAAASNVAEETVASIRTTTAFGVQETMAKRYNDHLNSAESWGFRMRSASGVMLGVVTAIIYMEHALSFWQGSRFLVDGQISLSAVITIQIAIMMAGAYLAQMLPHLGALSTALAAGSKVFHTIDRKSPIDPFEGSGMKPSEVKGILEFHDVKFLYPSRSEPVFEDLSFTMPAGRVTAFVGPSGCGKSTIVSLMQRFYLPVSGSITLDGNDISELNIRWLRQHMSLVSQEPILFSGTVFENIEAGLIGTEHEHKTDEEKVELVIQAAKTSNAHDFISAMPSGYQTQVGDRGFLFSGGQKQRIAIARAIISDPKILLLDEATSALDSKSEGIVQEAIQKASVGRTTMIIAHRLSTIENADNIIVLNKGEIVEHGTHHQLIEKGGVYFDLVQAQSLSQKNEKNEELGFDETTKETTDLPLKSTDSPLTRSLTGDAGLEKQISNADARPSQEPSSRTSFRELIIFMWSLNRNEKGVLLIGTVFSILSGANQPVRGILFGHSIMALSLSPSQSAKIRHDSNFWSAMFLMLALVQMFALSGQGIAFALSSERLIQRAKSKAFRSILRQDIAFFDKKENSAGSLTALLSREANRIAGLSGATLGAVMVFLTTVLGSIGIALGFGWKLSLVCMSIMPVLVACGFLRVWVMAQFQKRVGRTTDAAAFACEATAAIRTVASLTLEERMLQQYHDLLVTEALRSAKFYLRSSAAYALSQAIMFAASALGFWYGGHLIADGEYSILDFFICFTETLFGAQAAGNIVSFAPELGSGRGAAERFKEVIETQPRIDSWSDSGRSISEVQGRIQFQNVHFRYPERPTQRVLTGLSFAAAPGQFVALVGASGCGKSTALALIERFYDPRAGVITLDGEDISSLNISQYRQQLALVSQDTTLYSGTIKENLCFDLDDVDETKLHEACKGANILDFIMSLPESFNTLVGPKGSSLSGGQRQRLAIARALLRDPKILLLDEATSALDTASEKVVEEALQNAAKGRTTIAIAHRLSSIYHADAIYVMEEGHVIESGTHEHLMAKQRVYWDMVKLQGLNFDKH</sequence>
<dbReference type="InterPro" id="IPR027417">
    <property type="entry name" value="P-loop_NTPase"/>
</dbReference>
<feature type="transmembrane region" description="Helical" evidence="10">
    <location>
        <begin position="45"/>
        <end position="69"/>
    </location>
</feature>
<evidence type="ECO:0000313" key="14">
    <source>
        <dbReference type="Proteomes" id="UP000799772"/>
    </source>
</evidence>
<dbReference type="Gene3D" id="1.20.1560.10">
    <property type="entry name" value="ABC transporter type 1, transmembrane domain"/>
    <property type="match status" value="2"/>
</dbReference>
<dbReference type="FunFam" id="3.40.50.300:FF:000205">
    <property type="entry name" value="ABC transporter B family member 4"/>
    <property type="match status" value="1"/>
</dbReference>
<dbReference type="InterPro" id="IPR011527">
    <property type="entry name" value="ABC1_TM_dom"/>
</dbReference>
<keyword evidence="5" id="KW-0547">Nucleotide-binding</keyword>
<feature type="transmembrane region" description="Helical" evidence="10">
    <location>
        <begin position="172"/>
        <end position="191"/>
    </location>
</feature>
<dbReference type="PROSITE" id="PS50893">
    <property type="entry name" value="ABC_TRANSPORTER_2"/>
    <property type="match status" value="2"/>
</dbReference>
<dbReference type="CDD" id="cd03249">
    <property type="entry name" value="ABC_MTABC3_MDL1_MDL2"/>
    <property type="match status" value="2"/>
</dbReference>
<feature type="region of interest" description="Disordered" evidence="9">
    <location>
        <begin position="626"/>
        <end position="678"/>
    </location>
</feature>
<evidence type="ECO:0000256" key="9">
    <source>
        <dbReference type="SAM" id="MobiDB-lite"/>
    </source>
</evidence>
<feature type="transmembrane region" description="Helical" evidence="10">
    <location>
        <begin position="848"/>
        <end position="869"/>
    </location>
</feature>
<evidence type="ECO:0000256" key="10">
    <source>
        <dbReference type="SAM" id="Phobius"/>
    </source>
</evidence>
<feature type="transmembrane region" description="Helical" evidence="10">
    <location>
        <begin position="197"/>
        <end position="219"/>
    </location>
</feature>
<feature type="transmembrane region" description="Helical" evidence="10">
    <location>
        <begin position="278"/>
        <end position="297"/>
    </location>
</feature>
<feature type="transmembrane region" description="Helical" evidence="10">
    <location>
        <begin position="99"/>
        <end position="121"/>
    </location>
</feature>
<gene>
    <name evidence="13" type="ORF">NA57DRAFT_63926</name>
</gene>
<dbReference type="GO" id="GO:0005743">
    <property type="term" value="C:mitochondrial inner membrane"/>
    <property type="evidence" value="ECO:0007669"/>
    <property type="project" value="TreeGrafter"/>
</dbReference>
<dbReference type="PANTHER" id="PTHR43394">
    <property type="entry name" value="ATP-DEPENDENT PERMEASE MDL1, MITOCHONDRIAL"/>
    <property type="match status" value="1"/>
</dbReference>
<feature type="domain" description="ABC transporter" evidence="11">
    <location>
        <begin position="374"/>
        <end position="618"/>
    </location>
</feature>
<dbReference type="Pfam" id="PF00664">
    <property type="entry name" value="ABC_membrane"/>
    <property type="match status" value="2"/>
</dbReference>
<dbReference type="PROSITE" id="PS50929">
    <property type="entry name" value="ABC_TM1F"/>
    <property type="match status" value="2"/>
</dbReference>
<evidence type="ECO:0000256" key="8">
    <source>
        <dbReference type="ARBA" id="ARBA00023136"/>
    </source>
</evidence>
<dbReference type="CDD" id="cd18577">
    <property type="entry name" value="ABC_6TM_Pgp_ABCB1_D1_like"/>
    <property type="match status" value="1"/>
</dbReference>
<evidence type="ECO:0000313" key="13">
    <source>
        <dbReference type="EMBL" id="KAF2103362.1"/>
    </source>
</evidence>
<dbReference type="InterPro" id="IPR036640">
    <property type="entry name" value="ABC1_TM_sf"/>
</dbReference>
<dbReference type="OrthoDB" id="6500128at2759"/>
<comment type="caution">
    <text evidence="13">The sequence shown here is derived from an EMBL/GenBank/DDBJ whole genome shotgun (WGS) entry which is preliminary data.</text>
</comment>
<dbReference type="GO" id="GO:0090374">
    <property type="term" value="P:oligopeptide export from mitochondrion"/>
    <property type="evidence" value="ECO:0007669"/>
    <property type="project" value="TreeGrafter"/>
</dbReference>
<feature type="transmembrane region" description="Helical" evidence="10">
    <location>
        <begin position="309"/>
        <end position="328"/>
    </location>
</feature>
<keyword evidence="8 10" id="KW-0472">Membrane</keyword>
<dbReference type="AlphaFoldDB" id="A0A9P4MDD7"/>